<organism evidence="2 3">
    <name type="scientific">Phytophthora nicotianae (strain INRA-310)</name>
    <name type="common">Phytophthora parasitica</name>
    <dbReference type="NCBI Taxonomy" id="761204"/>
    <lineage>
        <taxon>Eukaryota</taxon>
        <taxon>Sar</taxon>
        <taxon>Stramenopiles</taxon>
        <taxon>Oomycota</taxon>
        <taxon>Peronosporomycetes</taxon>
        <taxon>Peronosporales</taxon>
        <taxon>Peronosporaceae</taxon>
        <taxon>Phytophthora</taxon>
    </lineage>
</organism>
<gene>
    <name evidence="2" type="ORF">PPTG_02175</name>
</gene>
<dbReference type="GeneID" id="20172424"/>
<evidence type="ECO:0000256" key="1">
    <source>
        <dbReference type="SAM" id="MobiDB-lite"/>
    </source>
</evidence>
<name>W2R9R1_PHYN3</name>
<reference evidence="2 3" key="2">
    <citation type="submission" date="2013-11" db="EMBL/GenBank/DDBJ databases">
        <title>The Genome Sequence of Phytophthora parasitica INRA-310.</title>
        <authorList>
            <consortium name="The Broad Institute Genomics Platform"/>
            <person name="Russ C."/>
            <person name="Tyler B."/>
            <person name="Panabieres F."/>
            <person name="Shan W."/>
            <person name="Tripathy S."/>
            <person name="Grunwald N."/>
            <person name="Machado M."/>
            <person name="Johnson C.S."/>
            <person name="Arredondo F."/>
            <person name="Hong C."/>
            <person name="Coffey M."/>
            <person name="Young S.K."/>
            <person name="Zeng Q."/>
            <person name="Gargeya S."/>
            <person name="Fitzgerald M."/>
            <person name="Abouelleil A."/>
            <person name="Alvarado L."/>
            <person name="Chapman S.B."/>
            <person name="Gainer-Dewar J."/>
            <person name="Goldberg J."/>
            <person name="Griggs A."/>
            <person name="Gujja S."/>
            <person name="Hansen M."/>
            <person name="Howarth C."/>
            <person name="Imamovic A."/>
            <person name="Ireland A."/>
            <person name="Larimer J."/>
            <person name="McCowan C."/>
            <person name="Murphy C."/>
            <person name="Pearson M."/>
            <person name="Poon T.W."/>
            <person name="Priest M."/>
            <person name="Roberts A."/>
            <person name="Saif S."/>
            <person name="Shea T."/>
            <person name="Sykes S."/>
            <person name="Wortman J."/>
            <person name="Nusbaum C."/>
            <person name="Birren B."/>
        </authorList>
    </citation>
    <scope>NUCLEOTIDE SEQUENCE [LARGE SCALE GENOMIC DNA]</scope>
    <source>
        <strain evidence="2 3">INRA-310</strain>
    </source>
</reference>
<dbReference type="STRING" id="761204.W2R9R1"/>
<dbReference type="Proteomes" id="UP000018817">
    <property type="component" value="Unassembled WGS sequence"/>
</dbReference>
<feature type="compositionally biased region" description="Low complexity" evidence="1">
    <location>
        <begin position="20"/>
        <end position="29"/>
    </location>
</feature>
<proteinExistence type="predicted"/>
<evidence type="ECO:0000313" key="3">
    <source>
        <dbReference type="Proteomes" id="UP000018817"/>
    </source>
</evidence>
<dbReference type="VEuPathDB" id="FungiDB:PPTG_02175"/>
<dbReference type="PANTHER" id="PTHR37067:SF3">
    <property type="entry name" value="PX DOMAIN-CONTAINING PROTEIN"/>
    <property type="match status" value="1"/>
</dbReference>
<dbReference type="RefSeq" id="XP_008891440.1">
    <property type="nucleotide sequence ID" value="XM_008893192.1"/>
</dbReference>
<reference evidence="3" key="1">
    <citation type="submission" date="2011-12" db="EMBL/GenBank/DDBJ databases">
        <authorList>
            <consortium name="The Broad Institute Genome Sequencing Platform"/>
            <person name="Russ C."/>
            <person name="Tyler B."/>
            <person name="Panabieres F."/>
            <person name="Shan W."/>
            <person name="Tripathy S."/>
            <person name="Grunwald N."/>
            <person name="Machado M."/>
            <person name="Young S.K."/>
            <person name="Zeng Q."/>
            <person name="Gargeya S."/>
            <person name="Fitzgerald M."/>
            <person name="Haas B."/>
            <person name="Abouelleil A."/>
            <person name="Alvarado L."/>
            <person name="Arachchi H.M."/>
            <person name="Berlin A."/>
            <person name="Chapman S.B."/>
            <person name="Gearin G."/>
            <person name="Goldberg J."/>
            <person name="Griggs A."/>
            <person name="Gujja S."/>
            <person name="Hansen M."/>
            <person name="Heiman D."/>
            <person name="Howarth C."/>
            <person name="Larimer J."/>
            <person name="Lui A."/>
            <person name="MacDonald P.J.P."/>
            <person name="McCowen C."/>
            <person name="Montmayeur A."/>
            <person name="Murphy C."/>
            <person name="Neiman D."/>
            <person name="Pearson M."/>
            <person name="Priest M."/>
            <person name="Roberts A."/>
            <person name="Saif S."/>
            <person name="Shea T."/>
            <person name="Sisk P."/>
            <person name="Stolte C."/>
            <person name="Sykes S."/>
            <person name="Wortman J."/>
            <person name="Nusbaum C."/>
            <person name="Birren B."/>
        </authorList>
    </citation>
    <scope>NUCLEOTIDE SEQUENCE [LARGE SCALE GENOMIC DNA]</scope>
    <source>
        <strain evidence="3">INRA-310</strain>
    </source>
</reference>
<dbReference type="EMBL" id="KI669562">
    <property type="protein sequence ID" value="ETN22153.1"/>
    <property type="molecule type" value="Genomic_DNA"/>
</dbReference>
<dbReference type="AlphaFoldDB" id="W2R9R1"/>
<accession>W2R9R1</accession>
<sequence length="179" mass="20647">MGRKKARTSVSTPYTAIQQSGSSSKLSRSTPFQDRHLLEFGLKISERNPESEVVFAVARRFCISFGRDEKVGSKRKQTANTKYFKLPFRPEQYRSHLTGQHLNRWEHYLKLSTDAQNVYFDELQSFRSSIHSFVNENQAPVVTCIDRDIVDKIVGQILLDDDDEDSAWTRAKRSNLDLS</sequence>
<dbReference type="OMA" id="CHELEYG"/>
<dbReference type="PANTHER" id="PTHR37067">
    <property type="entry name" value="PX DOMAIN-CONTAINING PROTEIN"/>
    <property type="match status" value="1"/>
</dbReference>
<evidence type="ECO:0000313" key="2">
    <source>
        <dbReference type="EMBL" id="ETN22153.1"/>
    </source>
</evidence>
<feature type="region of interest" description="Disordered" evidence="1">
    <location>
        <begin position="1"/>
        <end position="30"/>
    </location>
</feature>
<feature type="compositionally biased region" description="Polar residues" evidence="1">
    <location>
        <begin position="8"/>
        <end position="19"/>
    </location>
</feature>
<protein>
    <submittedName>
        <fullName evidence="2">Uncharacterized protein</fullName>
    </submittedName>
</protein>